<dbReference type="InterPro" id="IPR001519">
    <property type="entry name" value="Ferritin"/>
</dbReference>
<dbReference type="PANTHER" id="PTHR11431:SF47">
    <property type="entry name" value="FERRITIN LIGHT CHAIN"/>
    <property type="match status" value="1"/>
</dbReference>
<dbReference type="GO" id="GO:0006826">
    <property type="term" value="P:iron ion transport"/>
    <property type="evidence" value="ECO:0007669"/>
    <property type="project" value="InterPro"/>
</dbReference>
<evidence type="ECO:0000256" key="2">
    <source>
        <dbReference type="ARBA" id="ARBA00044942"/>
    </source>
</evidence>
<evidence type="ECO:0000313" key="5">
    <source>
        <dbReference type="EMBL" id="KAK1344579.1"/>
    </source>
</evidence>
<reference evidence="5" key="1">
    <citation type="submission" date="2023-06" db="EMBL/GenBank/DDBJ databases">
        <title>Reference genome for the Northern bat (Eptesicus nilssonii), a most northern bat species.</title>
        <authorList>
            <person name="Laine V.N."/>
            <person name="Pulliainen A.T."/>
            <person name="Lilley T.M."/>
        </authorList>
    </citation>
    <scope>NUCLEOTIDE SEQUENCE</scope>
    <source>
        <strain evidence="5">BLF_Eptnil</strain>
        <tissue evidence="5">Kidney</tissue>
    </source>
</reference>
<proteinExistence type="predicted"/>
<comment type="subunit">
    <text evidence="4">Oligomer of 24 subunits. There are two types of subunits: L (light) chain and H (heavy) chain. The major chain can be light or heavy, depending on the species and tissue type. The functional molecule forms a roughly spherical shell with a diameter of 12 nm and contains a central cavity into which the insoluble mineral iron core is deposited. Interacts with NCOA4.</text>
</comment>
<keyword evidence="6" id="KW-1185">Reference proteome</keyword>
<dbReference type="EMBL" id="JAULJE010000003">
    <property type="protein sequence ID" value="KAK1344579.1"/>
    <property type="molecule type" value="Genomic_DNA"/>
</dbReference>
<gene>
    <name evidence="5" type="ORF">QTO34_013276</name>
</gene>
<evidence type="ECO:0000256" key="1">
    <source>
        <dbReference type="ARBA" id="ARBA00040044"/>
    </source>
</evidence>
<comment type="function">
    <text evidence="3">Stores iron in a soluble, non-toxic, readily available form. Important for iron homeostasis. Iron is taken up in the ferrous form and deposited as ferric hydroxides after oxidation. Also plays a role in delivery of iron to cells. Mediates iron uptake in capsule cells of the developing kidney. Delivery to lysosomes by the cargo receptor NCOA4 for autophagic degradation and release or iron.</text>
</comment>
<dbReference type="AlphaFoldDB" id="A0AA40LV03"/>
<organism evidence="5 6">
    <name type="scientific">Cnephaeus nilssonii</name>
    <name type="common">Northern bat</name>
    <name type="synonym">Eptesicus nilssonii</name>
    <dbReference type="NCBI Taxonomy" id="3371016"/>
    <lineage>
        <taxon>Eukaryota</taxon>
        <taxon>Metazoa</taxon>
        <taxon>Chordata</taxon>
        <taxon>Craniata</taxon>
        <taxon>Vertebrata</taxon>
        <taxon>Euteleostomi</taxon>
        <taxon>Mammalia</taxon>
        <taxon>Eutheria</taxon>
        <taxon>Laurasiatheria</taxon>
        <taxon>Chiroptera</taxon>
        <taxon>Yangochiroptera</taxon>
        <taxon>Vespertilionidae</taxon>
        <taxon>Cnephaeus</taxon>
    </lineage>
</organism>
<dbReference type="InterPro" id="IPR009078">
    <property type="entry name" value="Ferritin-like_SF"/>
</dbReference>
<dbReference type="GO" id="GO:0008198">
    <property type="term" value="F:ferrous iron binding"/>
    <property type="evidence" value="ECO:0007669"/>
    <property type="project" value="TreeGrafter"/>
</dbReference>
<protein>
    <recommendedName>
        <fullName evidence="1">Ferritin light chain</fullName>
    </recommendedName>
</protein>
<comment type="caution">
    <text evidence="5">The sequence shown here is derived from an EMBL/GenBank/DDBJ whole genome shotgun (WGS) entry which is preliminary data.</text>
</comment>
<dbReference type="GO" id="GO:0044754">
    <property type="term" value="C:autolysosome"/>
    <property type="evidence" value="ECO:0007669"/>
    <property type="project" value="UniProtKB-SubCell"/>
</dbReference>
<evidence type="ECO:0000256" key="3">
    <source>
        <dbReference type="ARBA" id="ARBA00045578"/>
    </source>
</evidence>
<comment type="subcellular location">
    <subcellularLocation>
        <location evidence="2">Autolysosome</location>
    </subcellularLocation>
</comment>
<dbReference type="GO" id="GO:0008199">
    <property type="term" value="F:ferric iron binding"/>
    <property type="evidence" value="ECO:0007669"/>
    <property type="project" value="InterPro"/>
</dbReference>
<name>A0AA40LV03_CNENI</name>
<accession>A0AA40LV03</accession>
<evidence type="ECO:0000313" key="6">
    <source>
        <dbReference type="Proteomes" id="UP001177744"/>
    </source>
</evidence>
<dbReference type="PANTHER" id="PTHR11431">
    <property type="entry name" value="FERRITIN"/>
    <property type="match status" value="1"/>
</dbReference>
<dbReference type="GO" id="GO:0006879">
    <property type="term" value="P:intracellular iron ion homeostasis"/>
    <property type="evidence" value="ECO:0007669"/>
    <property type="project" value="InterPro"/>
</dbReference>
<dbReference type="Proteomes" id="UP001177744">
    <property type="component" value="Unassembled WGS sequence"/>
</dbReference>
<dbReference type="InterPro" id="IPR012347">
    <property type="entry name" value="Ferritin-like"/>
</dbReference>
<dbReference type="SUPFAM" id="SSF47240">
    <property type="entry name" value="Ferritin-like"/>
    <property type="match status" value="1"/>
</dbReference>
<dbReference type="Gene3D" id="1.20.1260.10">
    <property type="match status" value="1"/>
</dbReference>
<evidence type="ECO:0000256" key="4">
    <source>
        <dbReference type="ARBA" id="ARBA00047045"/>
    </source>
</evidence>
<sequence length="159" mass="17839">MAKVVTGMQSFAGRTQRGGLEGYAREENYRESQGDGDHSRQNDLSLGFYFNRNNVALEGGGYFFASGELSEEKHEGTQRLLKTQNQRSGRILFQDLLKPSRDQWAKLRLCDFLENHFLEEDVKPPDSPPQADRPPARLGALGAEAFEGPSAFPWCLPFA</sequence>